<evidence type="ECO:0000313" key="1">
    <source>
        <dbReference type="EMBL" id="JAH73878.1"/>
    </source>
</evidence>
<sequence length="30" mass="3430">MHAYVCVSCACAFVCFNYESLFFICFLNSP</sequence>
<protein>
    <submittedName>
        <fullName evidence="1">Uncharacterized protein</fullName>
    </submittedName>
</protein>
<dbReference type="EMBL" id="GBXM01034699">
    <property type="protein sequence ID" value="JAH73878.1"/>
    <property type="molecule type" value="Transcribed_RNA"/>
</dbReference>
<name>A0A0E9V9J4_ANGAN</name>
<accession>A0A0E9V9J4</accession>
<dbReference type="AlphaFoldDB" id="A0A0E9V9J4"/>
<proteinExistence type="predicted"/>
<organism evidence="1">
    <name type="scientific">Anguilla anguilla</name>
    <name type="common">European freshwater eel</name>
    <name type="synonym">Muraena anguilla</name>
    <dbReference type="NCBI Taxonomy" id="7936"/>
    <lineage>
        <taxon>Eukaryota</taxon>
        <taxon>Metazoa</taxon>
        <taxon>Chordata</taxon>
        <taxon>Craniata</taxon>
        <taxon>Vertebrata</taxon>
        <taxon>Euteleostomi</taxon>
        <taxon>Actinopterygii</taxon>
        <taxon>Neopterygii</taxon>
        <taxon>Teleostei</taxon>
        <taxon>Anguilliformes</taxon>
        <taxon>Anguillidae</taxon>
        <taxon>Anguilla</taxon>
    </lineage>
</organism>
<reference evidence="1" key="1">
    <citation type="submission" date="2014-11" db="EMBL/GenBank/DDBJ databases">
        <authorList>
            <person name="Amaro Gonzalez C."/>
        </authorList>
    </citation>
    <scope>NUCLEOTIDE SEQUENCE</scope>
</reference>
<reference evidence="1" key="2">
    <citation type="journal article" date="2015" name="Fish Shellfish Immunol.">
        <title>Early steps in the European eel (Anguilla anguilla)-Vibrio vulnificus interaction in the gills: Role of the RtxA13 toxin.</title>
        <authorList>
            <person name="Callol A."/>
            <person name="Pajuelo D."/>
            <person name="Ebbesson L."/>
            <person name="Teles M."/>
            <person name="MacKenzie S."/>
            <person name="Amaro C."/>
        </authorList>
    </citation>
    <scope>NUCLEOTIDE SEQUENCE</scope>
</reference>